<dbReference type="AlphaFoldDB" id="A0A0M0J8I6"/>
<dbReference type="InterPro" id="IPR018490">
    <property type="entry name" value="cNMP-bd_dom_sf"/>
</dbReference>
<evidence type="ECO:0000313" key="8">
    <source>
        <dbReference type="EMBL" id="KOO22662.1"/>
    </source>
</evidence>
<sequence length="636" mass="70922">MLAASRARASYWEDSESRGQRRPTSGFSSVGFMEMMDGFKVGGGPAKGSEADNTRISRFRCDVEQLRAHLTETRRGFINPRSVYQAYWDGITTLALAYTATVTPFEVGLGLETKLNVLFYVNTAINIIFVMDIIWQFFLPVPDKEGNLVRSHYKIACKYLRGWFAMDLFTVLPFDSLQLMGALPTDGACGDSTGMLLKAVRIVRVARLLKLLRVLRASRIVTRWQSQLNLSSTTQSLFTAWFAFIILVHWLACLWALMPQLQNSWRDEPLVIAALEERVLRDPTCDACLCAGDRASEACSSPCLTPCEIEVAANVTHSNEAHVHMMESWMCRASTDGLLPSDFVDKPYTVWLSALMVALMAMLGGTSVVYPTNDYEYSFFMVIFIIAAFAFAWVQGVIISALTTGNPDAIAFRTNLDALNYMMDDQFFPPALKSRVREFYLRTRTMAKRQRYIDLIDSTLSAQLRHDTKVTITAGIFKAVWWLQQCEHAFLEELSMQLERESFAADEYIKSLTFDGEARMYIIVSGIASRGGAFFTSGMSWGDIILASPLLRDTRPAKTLGYCEVVSLTRSGLEKVVKAFPASAGEIRLAGLKLATRRSILLISSYIKYKKTKKASTAAEGETGGMTADEGGLLSV</sequence>
<gene>
    <name evidence="8" type="ORF">Ctob_000591</name>
</gene>
<keyword evidence="2 6" id="KW-0812">Transmembrane</keyword>
<dbReference type="InterPro" id="IPR003938">
    <property type="entry name" value="K_chnl_volt-dep_EAG/ELK/ERG"/>
</dbReference>
<feature type="transmembrane region" description="Helical" evidence="6">
    <location>
        <begin position="238"/>
        <end position="257"/>
    </location>
</feature>
<organism evidence="8 9">
    <name type="scientific">Chrysochromulina tobinii</name>
    <dbReference type="NCBI Taxonomy" id="1460289"/>
    <lineage>
        <taxon>Eukaryota</taxon>
        <taxon>Haptista</taxon>
        <taxon>Haptophyta</taxon>
        <taxon>Prymnesiophyceae</taxon>
        <taxon>Prymnesiales</taxon>
        <taxon>Chrysochromulinaceae</taxon>
        <taxon>Chrysochromulina</taxon>
    </lineage>
</organism>
<dbReference type="GO" id="GO:0042391">
    <property type="term" value="P:regulation of membrane potential"/>
    <property type="evidence" value="ECO:0007669"/>
    <property type="project" value="TreeGrafter"/>
</dbReference>
<comment type="subcellular location">
    <subcellularLocation>
        <location evidence="1">Membrane</location>
        <topology evidence="1">Multi-pass membrane protein</topology>
    </subcellularLocation>
</comment>
<evidence type="ECO:0000256" key="1">
    <source>
        <dbReference type="ARBA" id="ARBA00004141"/>
    </source>
</evidence>
<dbReference type="PRINTS" id="PR01463">
    <property type="entry name" value="EAGCHANLFMLY"/>
</dbReference>
<feature type="transmembrane region" description="Helical" evidence="6">
    <location>
        <begin position="377"/>
        <end position="403"/>
    </location>
</feature>
<evidence type="ECO:0000256" key="6">
    <source>
        <dbReference type="SAM" id="Phobius"/>
    </source>
</evidence>
<evidence type="ECO:0000256" key="2">
    <source>
        <dbReference type="ARBA" id="ARBA00022692"/>
    </source>
</evidence>
<dbReference type="Pfam" id="PF00520">
    <property type="entry name" value="Ion_trans"/>
    <property type="match status" value="1"/>
</dbReference>
<evidence type="ECO:0000256" key="4">
    <source>
        <dbReference type="ARBA" id="ARBA00023136"/>
    </source>
</evidence>
<keyword evidence="9" id="KW-1185">Reference proteome</keyword>
<keyword evidence="4 6" id="KW-0472">Membrane</keyword>
<feature type="domain" description="Ion transport" evidence="7">
    <location>
        <begin position="87"/>
        <end position="402"/>
    </location>
</feature>
<feature type="transmembrane region" description="Helical" evidence="6">
    <location>
        <begin position="117"/>
        <end position="138"/>
    </location>
</feature>
<reference evidence="9" key="1">
    <citation type="journal article" date="2015" name="PLoS Genet.">
        <title>Genome Sequence and Transcriptome Analyses of Chrysochromulina tobin: Metabolic Tools for Enhanced Algal Fitness in the Prominent Order Prymnesiales (Haptophyceae).</title>
        <authorList>
            <person name="Hovde B.T."/>
            <person name="Deodato C.R."/>
            <person name="Hunsperger H.M."/>
            <person name="Ryken S.A."/>
            <person name="Yost W."/>
            <person name="Jha R.K."/>
            <person name="Patterson J."/>
            <person name="Monnat R.J. Jr."/>
            <person name="Barlow S.B."/>
            <person name="Starkenburg S.R."/>
            <person name="Cattolico R.A."/>
        </authorList>
    </citation>
    <scope>NUCLEOTIDE SEQUENCE</scope>
    <source>
        <strain evidence="9">CCMP291</strain>
    </source>
</reference>
<dbReference type="SUPFAM" id="SSF81324">
    <property type="entry name" value="Voltage-gated potassium channels"/>
    <property type="match status" value="1"/>
</dbReference>
<dbReference type="GO" id="GO:0005249">
    <property type="term" value="F:voltage-gated potassium channel activity"/>
    <property type="evidence" value="ECO:0007669"/>
    <property type="project" value="InterPro"/>
</dbReference>
<dbReference type="OrthoDB" id="2021138at2759"/>
<dbReference type="Gene3D" id="1.10.287.70">
    <property type="match status" value="1"/>
</dbReference>
<comment type="caution">
    <text evidence="8">The sequence shown here is derived from an EMBL/GenBank/DDBJ whole genome shotgun (WGS) entry which is preliminary data.</text>
</comment>
<dbReference type="PANTHER" id="PTHR10217:SF435">
    <property type="entry name" value="POTASSIUM VOLTAGE-GATED CHANNEL PROTEIN EAG"/>
    <property type="match status" value="1"/>
</dbReference>
<evidence type="ECO:0000313" key="9">
    <source>
        <dbReference type="Proteomes" id="UP000037460"/>
    </source>
</evidence>
<evidence type="ECO:0000259" key="7">
    <source>
        <dbReference type="Pfam" id="PF00520"/>
    </source>
</evidence>
<dbReference type="Gene3D" id="2.60.120.10">
    <property type="entry name" value="Jelly Rolls"/>
    <property type="match status" value="1"/>
</dbReference>
<feature type="region of interest" description="Disordered" evidence="5">
    <location>
        <begin position="1"/>
        <end position="27"/>
    </location>
</feature>
<evidence type="ECO:0000256" key="5">
    <source>
        <dbReference type="SAM" id="MobiDB-lite"/>
    </source>
</evidence>
<accession>A0A0M0J8I6</accession>
<evidence type="ECO:0000256" key="3">
    <source>
        <dbReference type="ARBA" id="ARBA00022989"/>
    </source>
</evidence>
<protein>
    <submittedName>
        <fullName evidence="8">Voltage-gated ion channel superfamily</fullName>
    </submittedName>
</protein>
<dbReference type="InterPro" id="IPR005821">
    <property type="entry name" value="Ion_trans_dom"/>
</dbReference>
<dbReference type="Proteomes" id="UP000037460">
    <property type="component" value="Unassembled WGS sequence"/>
</dbReference>
<dbReference type="InterPro" id="IPR014710">
    <property type="entry name" value="RmlC-like_jellyroll"/>
</dbReference>
<proteinExistence type="predicted"/>
<dbReference type="PANTHER" id="PTHR10217">
    <property type="entry name" value="VOLTAGE AND LIGAND GATED POTASSIUM CHANNEL"/>
    <property type="match status" value="1"/>
</dbReference>
<name>A0A0M0J8I6_9EUKA</name>
<dbReference type="GO" id="GO:0005886">
    <property type="term" value="C:plasma membrane"/>
    <property type="evidence" value="ECO:0007669"/>
    <property type="project" value="TreeGrafter"/>
</dbReference>
<dbReference type="SUPFAM" id="SSF51206">
    <property type="entry name" value="cAMP-binding domain-like"/>
    <property type="match status" value="1"/>
</dbReference>
<keyword evidence="3 6" id="KW-1133">Transmembrane helix</keyword>
<dbReference type="EMBL" id="JWZX01003263">
    <property type="protein sequence ID" value="KOO22662.1"/>
    <property type="molecule type" value="Genomic_DNA"/>
</dbReference>
<dbReference type="InterPro" id="IPR050818">
    <property type="entry name" value="KCNH_animal-type"/>
</dbReference>
<feature type="transmembrane region" description="Helical" evidence="6">
    <location>
        <begin position="348"/>
        <end position="371"/>
    </location>
</feature>